<feature type="compositionally biased region" description="Basic and acidic residues" evidence="1">
    <location>
        <begin position="333"/>
        <end position="346"/>
    </location>
</feature>
<dbReference type="RefSeq" id="WP_149160226.1">
    <property type="nucleotide sequence ID" value="NZ_CP043505.1"/>
</dbReference>
<name>A0A5C1YF91_9MICO</name>
<keyword evidence="2" id="KW-0472">Membrane</keyword>
<protein>
    <submittedName>
        <fullName evidence="4">DUF916 domain-containing protein</fullName>
    </submittedName>
</protein>
<dbReference type="EMBL" id="CP043505">
    <property type="protein sequence ID" value="QEO14205.1"/>
    <property type="molecule type" value="Genomic_DNA"/>
</dbReference>
<dbReference type="Proteomes" id="UP000324678">
    <property type="component" value="Chromosome"/>
</dbReference>
<feature type="signal peptide" evidence="3">
    <location>
        <begin position="1"/>
        <end position="26"/>
    </location>
</feature>
<proteinExistence type="predicted"/>
<evidence type="ECO:0000256" key="1">
    <source>
        <dbReference type="SAM" id="MobiDB-lite"/>
    </source>
</evidence>
<dbReference type="OrthoDB" id="4336304at2"/>
<keyword evidence="5" id="KW-1185">Reference proteome</keyword>
<keyword evidence="2" id="KW-1133">Transmembrane helix</keyword>
<evidence type="ECO:0000256" key="3">
    <source>
        <dbReference type="SAM" id="SignalP"/>
    </source>
</evidence>
<sequence>MTPPRSLAVRALTAMLVAIAPTAVGAAAFASEAPDPPGSLVTWTVVPADANGPDGRRVVDLELAPGESATEHIAVTNLSDEAVEFALSANDGFLTSGGNFDMLPSATPPSDGGTWISVPPAVLVAADETVVVPVDVTAPEEALPGDHPAGVAASIVSGTEVAFEARVGVRFNLRAPGAVVASLRTEIIDAGYEPSPNPFAPGAVVVRYAVVNDGVLGLDVSARARADGWPGGARSESPADPEEVLPGGRIERVVRLTGVWAVGAVQVVVDASGAVRPNAPEGASAAEPSFATQTVVAVPWAQLATLLTAALLVVAFVVVRRRRRAALERMLEQARREGADRARREAGAQTGAATSAQASPAPGGRVPAERGA</sequence>
<feature type="region of interest" description="Disordered" evidence="1">
    <location>
        <begin position="333"/>
        <end position="372"/>
    </location>
</feature>
<evidence type="ECO:0000313" key="5">
    <source>
        <dbReference type="Proteomes" id="UP000324678"/>
    </source>
</evidence>
<keyword evidence="3" id="KW-0732">Signal</keyword>
<dbReference type="AlphaFoldDB" id="A0A5C1YF91"/>
<feature type="transmembrane region" description="Helical" evidence="2">
    <location>
        <begin position="300"/>
        <end position="319"/>
    </location>
</feature>
<evidence type="ECO:0000313" key="4">
    <source>
        <dbReference type="EMBL" id="QEO14205.1"/>
    </source>
</evidence>
<gene>
    <name evidence="4" type="ORF">FLP10_07075</name>
</gene>
<dbReference type="KEGG" id="ail:FLP10_07075"/>
<evidence type="ECO:0000256" key="2">
    <source>
        <dbReference type="SAM" id="Phobius"/>
    </source>
</evidence>
<accession>A0A5C1YF91</accession>
<feature type="compositionally biased region" description="Low complexity" evidence="1">
    <location>
        <begin position="347"/>
        <end position="364"/>
    </location>
</feature>
<reference evidence="4 5" key="1">
    <citation type="submission" date="2019-09" db="EMBL/GenBank/DDBJ databases">
        <title>Genome sequencing of strain KACC 19306.</title>
        <authorList>
            <person name="Heo J."/>
            <person name="Kim S.-J."/>
            <person name="Kim J.-S."/>
            <person name="Hong S.-B."/>
            <person name="Kwon S.-W."/>
        </authorList>
    </citation>
    <scope>NUCLEOTIDE SEQUENCE [LARGE SCALE GENOMIC DNA]</scope>
    <source>
        <strain evidence="4 5">KACC 19306</strain>
    </source>
</reference>
<feature type="chain" id="PRO_5022773470" evidence="3">
    <location>
        <begin position="27"/>
        <end position="372"/>
    </location>
</feature>
<organism evidence="4 5">
    <name type="scientific">Agromyces intestinalis</name>
    <dbReference type="NCBI Taxonomy" id="2592652"/>
    <lineage>
        <taxon>Bacteria</taxon>
        <taxon>Bacillati</taxon>
        <taxon>Actinomycetota</taxon>
        <taxon>Actinomycetes</taxon>
        <taxon>Micrococcales</taxon>
        <taxon>Microbacteriaceae</taxon>
        <taxon>Agromyces</taxon>
    </lineage>
</organism>
<keyword evidence="2" id="KW-0812">Transmembrane</keyword>